<evidence type="ECO:0000313" key="10">
    <source>
        <dbReference type="Proteomes" id="UP001597343"/>
    </source>
</evidence>
<evidence type="ECO:0000313" key="9">
    <source>
        <dbReference type="EMBL" id="MFD2171582.1"/>
    </source>
</evidence>
<dbReference type="SUPFAM" id="SSF53092">
    <property type="entry name" value="Creatinase/prolidase N-terminal domain"/>
    <property type="match status" value="1"/>
</dbReference>
<dbReference type="Gene3D" id="3.40.350.10">
    <property type="entry name" value="Creatinase/prolidase N-terminal domain"/>
    <property type="match status" value="1"/>
</dbReference>
<reference evidence="10" key="1">
    <citation type="journal article" date="2019" name="Int. J. Syst. Evol. Microbiol.">
        <title>The Global Catalogue of Microorganisms (GCM) 10K type strain sequencing project: providing services to taxonomists for standard genome sequencing and annotation.</title>
        <authorList>
            <consortium name="The Broad Institute Genomics Platform"/>
            <consortium name="The Broad Institute Genome Sequencing Center for Infectious Disease"/>
            <person name="Wu L."/>
            <person name="Ma J."/>
        </authorList>
    </citation>
    <scope>NUCLEOTIDE SEQUENCE [LARGE SCALE GENOMIC DNA]</scope>
    <source>
        <strain evidence="10">CGMCC 1.13574</strain>
    </source>
</reference>
<dbReference type="InterPro" id="IPR000994">
    <property type="entry name" value="Pept_M24"/>
</dbReference>
<dbReference type="Pfam" id="PF00557">
    <property type="entry name" value="Peptidase_M24"/>
    <property type="match status" value="1"/>
</dbReference>
<dbReference type="InterPro" id="IPR029149">
    <property type="entry name" value="Creatin/AminoP/Spt16_N"/>
</dbReference>
<dbReference type="InterPro" id="IPR000587">
    <property type="entry name" value="Creatinase_N"/>
</dbReference>
<comment type="caution">
    <text evidence="9">The sequence shown here is derived from an EMBL/GenBank/DDBJ whole genome shotgun (WGS) entry which is preliminary data.</text>
</comment>
<evidence type="ECO:0000256" key="3">
    <source>
        <dbReference type="ARBA" id="ARBA00022723"/>
    </source>
</evidence>
<accession>A0ABW5A023</accession>
<dbReference type="SUPFAM" id="SSF55920">
    <property type="entry name" value="Creatinase/aminopeptidase"/>
    <property type="match status" value="1"/>
</dbReference>
<dbReference type="Pfam" id="PF01321">
    <property type="entry name" value="Creatinase_N"/>
    <property type="match status" value="1"/>
</dbReference>
<evidence type="ECO:0000259" key="7">
    <source>
        <dbReference type="Pfam" id="PF00557"/>
    </source>
</evidence>
<feature type="domain" description="Peptidase M24" evidence="7">
    <location>
        <begin position="146"/>
        <end position="348"/>
    </location>
</feature>
<dbReference type="EMBL" id="JBHUIO010000011">
    <property type="protein sequence ID" value="MFD2171582.1"/>
    <property type="molecule type" value="Genomic_DNA"/>
</dbReference>
<dbReference type="PROSITE" id="PS00491">
    <property type="entry name" value="PROLINE_PEPTIDASE"/>
    <property type="match status" value="1"/>
</dbReference>
<comment type="similarity">
    <text evidence="2 6">Belongs to the peptidase M24B family.</text>
</comment>
<feature type="domain" description="Creatinase N-terminal" evidence="8">
    <location>
        <begin position="7"/>
        <end position="137"/>
    </location>
</feature>
<organism evidence="9 10">
    <name type="scientific">Tumebacillus lipolyticus</name>
    <dbReference type="NCBI Taxonomy" id="1280370"/>
    <lineage>
        <taxon>Bacteria</taxon>
        <taxon>Bacillati</taxon>
        <taxon>Bacillota</taxon>
        <taxon>Bacilli</taxon>
        <taxon>Bacillales</taxon>
        <taxon>Alicyclobacillaceae</taxon>
        <taxon>Tumebacillus</taxon>
    </lineage>
</organism>
<protein>
    <submittedName>
        <fullName evidence="9">M24 family metallopeptidase</fullName>
    </submittedName>
</protein>
<gene>
    <name evidence="9" type="ORF">ACFSOY_16595</name>
</gene>
<dbReference type="InterPro" id="IPR001131">
    <property type="entry name" value="Peptidase_M24B_aminopep-P_CS"/>
</dbReference>
<comment type="cofactor">
    <cofactor evidence="1">
        <name>Mn(2+)</name>
        <dbReference type="ChEBI" id="CHEBI:29035"/>
    </cofactor>
</comment>
<dbReference type="PANTHER" id="PTHR46112">
    <property type="entry name" value="AMINOPEPTIDASE"/>
    <property type="match status" value="1"/>
</dbReference>
<evidence type="ECO:0000256" key="1">
    <source>
        <dbReference type="ARBA" id="ARBA00001936"/>
    </source>
</evidence>
<evidence type="ECO:0000256" key="4">
    <source>
        <dbReference type="ARBA" id="ARBA00022801"/>
    </source>
</evidence>
<evidence type="ECO:0000256" key="6">
    <source>
        <dbReference type="RuleBase" id="RU000590"/>
    </source>
</evidence>
<keyword evidence="10" id="KW-1185">Reference proteome</keyword>
<dbReference type="InterPro" id="IPR036005">
    <property type="entry name" value="Creatinase/aminopeptidase-like"/>
</dbReference>
<dbReference type="Gene3D" id="3.90.230.10">
    <property type="entry name" value="Creatinase/methionine aminopeptidase superfamily"/>
    <property type="match status" value="1"/>
</dbReference>
<evidence type="ECO:0000256" key="2">
    <source>
        <dbReference type="ARBA" id="ARBA00008766"/>
    </source>
</evidence>
<dbReference type="PANTHER" id="PTHR46112:SF10">
    <property type="entry name" value="DIPEPTIDASE YKVY-RELATED"/>
    <property type="match status" value="1"/>
</dbReference>
<proteinExistence type="inferred from homology"/>
<sequence>MSIYEVRLSRIKEWMKQENVGVTLVTSPPNVFYLTGFDCHPHERFMALCIQASGETALFVPTLERDAAQKAGCTNIVTVGDTDDPMAKLRTVIGDGPYGKLAVEKEHMTVARYEQLQTVFGEEKAVAAEELLLNMRLQKDAAEVAIMKKAAEIADRAIEAGIAAIAIGKTEQELVAVVESTMMALGASGPSFSTTVLAGEKSALPHGTPGSRAIQQGDFVLFDLGAVYEGYCSDITRTVVVGEPTAQQREIYEAVLAANLASIAATKPGRQAKEIDSAARDVITAAGYGEYFNHRVGHGLGIEIHEFPSVHGNNEHELVTGMVFTIEPGIYLSDVGGVRIEDDVVVTEDGVEVLTSYPKALQVISV</sequence>
<dbReference type="CDD" id="cd01092">
    <property type="entry name" value="APP-like"/>
    <property type="match status" value="1"/>
</dbReference>
<evidence type="ECO:0000256" key="5">
    <source>
        <dbReference type="ARBA" id="ARBA00023211"/>
    </source>
</evidence>
<keyword evidence="5" id="KW-0464">Manganese</keyword>
<name>A0ABW5A023_9BACL</name>
<keyword evidence="3 6" id="KW-0479">Metal-binding</keyword>
<keyword evidence="4" id="KW-0378">Hydrolase</keyword>
<dbReference type="RefSeq" id="WP_386048517.1">
    <property type="nucleotide sequence ID" value="NZ_JBHUIO010000011.1"/>
</dbReference>
<dbReference type="InterPro" id="IPR050659">
    <property type="entry name" value="Peptidase_M24B"/>
</dbReference>
<dbReference type="Proteomes" id="UP001597343">
    <property type="component" value="Unassembled WGS sequence"/>
</dbReference>
<evidence type="ECO:0000259" key="8">
    <source>
        <dbReference type="Pfam" id="PF01321"/>
    </source>
</evidence>